<proteinExistence type="predicted"/>
<dbReference type="AlphaFoldDB" id="A0A0E9PXN7"/>
<protein>
    <submittedName>
        <fullName evidence="1">Uncharacterized protein</fullName>
    </submittedName>
</protein>
<reference evidence="1" key="1">
    <citation type="submission" date="2014-11" db="EMBL/GenBank/DDBJ databases">
        <authorList>
            <person name="Amaro Gonzalez C."/>
        </authorList>
    </citation>
    <scope>NUCLEOTIDE SEQUENCE</scope>
</reference>
<evidence type="ECO:0000313" key="1">
    <source>
        <dbReference type="EMBL" id="JAH08835.1"/>
    </source>
</evidence>
<name>A0A0E9PXN7_ANGAN</name>
<dbReference type="EMBL" id="GBXM01099742">
    <property type="protein sequence ID" value="JAH08835.1"/>
    <property type="molecule type" value="Transcribed_RNA"/>
</dbReference>
<sequence length="33" mass="4055">MKKQFFCLELLYACPVNITDMVIYMNKMTELHW</sequence>
<reference evidence="1" key="2">
    <citation type="journal article" date="2015" name="Fish Shellfish Immunol.">
        <title>Early steps in the European eel (Anguilla anguilla)-Vibrio vulnificus interaction in the gills: Role of the RtxA13 toxin.</title>
        <authorList>
            <person name="Callol A."/>
            <person name="Pajuelo D."/>
            <person name="Ebbesson L."/>
            <person name="Teles M."/>
            <person name="MacKenzie S."/>
            <person name="Amaro C."/>
        </authorList>
    </citation>
    <scope>NUCLEOTIDE SEQUENCE</scope>
</reference>
<accession>A0A0E9PXN7</accession>
<organism evidence="1">
    <name type="scientific">Anguilla anguilla</name>
    <name type="common">European freshwater eel</name>
    <name type="synonym">Muraena anguilla</name>
    <dbReference type="NCBI Taxonomy" id="7936"/>
    <lineage>
        <taxon>Eukaryota</taxon>
        <taxon>Metazoa</taxon>
        <taxon>Chordata</taxon>
        <taxon>Craniata</taxon>
        <taxon>Vertebrata</taxon>
        <taxon>Euteleostomi</taxon>
        <taxon>Actinopterygii</taxon>
        <taxon>Neopterygii</taxon>
        <taxon>Teleostei</taxon>
        <taxon>Anguilliformes</taxon>
        <taxon>Anguillidae</taxon>
        <taxon>Anguilla</taxon>
    </lineage>
</organism>